<evidence type="ECO:0000256" key="7">
    <source>
        <dbReference type="ARBA" id="ARBA00022664"/>
    </source>
</evidence>
<evidence type="ECO:0000259" key="17">
    <source>
        <dbReference type="PROSITE" id="PS50142"/>
    </source>
</evidence>
<protein>
    <recommendedName>
        <fullName evidence="15">Ribonuclease 3</fullName>
        <ecNumber evidence="15">3.1.26.3</ecNumber>
    </recommendedName>
    <alternativeName>
        <fullName evidence="15">Ribonuclease III</fullName>
        <shortName evidence="15">RNase III</shortName>
    </alternativeName>
</protein>
<keyword evidence="6 15" id="KW-0698">rRNA processing</keyword>
<keyword evidence="12 15" id="KW-0378">Hydrolase</keyword>
<keyword evidence="7 15" id="KW-0507">mRNA processing</keyword>
<dbReference type="EC" id="3.1.26.3" evidence="15"/>
<keyword evidence="13 15" id="KW-0460">Magnesium</keyword>
<dbReference type="GO" id="GO:0004525">
    <property type="term" value="F:ribonuclease III activity"/>
    <property type="evidence" value="ECO:0007669"/>
    <property type="project" value="UniProtKB-UniRule"/>
</dbReference>
<dbReference type="Proteomes" id="UP000179270">
    <property type="component" value="Unassembled WGS sequence"/>
</dbReference>
<evidence type="ECO:0000256" key="13">
    <source>
        <dbReference type="ARBA" id="ARBA00022842"/>
    </source>
</evidence>
<keyword evidence="11 15" id="KW-0255">Endonuclease</keyword>
<dbReference type="SUPFAM" id="SSF54768">
    <property type="entry name" value="dsRNA-binding domain-like"/>
    <property type="match status" value="1"/>
</dbReference>
<evidence type="ECO:0000256" key="15">
    <source>
        <dbReference type="HAMAP-Rule" id="MF_00104"/>
    </source>
</evidence>
<dbReference type="Gene3D" id="1.10.1520.10">
    <property type="entry name" value="Ribonuclease III domain"/>
    <property type="match status" value="1"/>
</dbReference>
<evidence type="ECO:0000256" key="1">
    <source>
        <dbReference type="ARBA" id="ARBA00000109"/>
    </source>
</evidence>
<dbReference type="Pfam" id="PF00035">
    <property type="entry name" value="dsrm"/>
    <property type="match status" value="1"/>
</dbReference>
<dbReference type="FunFam" id="1.10.1520.10:FF:000001">
    <property type="entry name" value="Ribonuclease 3"/>
    <property type="match status" value="1"/>
</dbReference>
<sequence length="229" mass="26589">MKNLKELENRINITFKNKYLLENVFIHRSYLNEHKHFYLPSNEKMEFLGDSVLSLITSVYLFKKYPHLAEGDYTEIKSSIVRTESLAEAALSLDLSEYLYLSRGQARELGKKNKNILADCFEALIAAIFLDDSFEKAYNFVLRHLFTDKLAKIIENKLYLSPKSKLQEITQARFKVTPNYKVLEEKGPEHNRIFKVEVVIKGKIYETGIGKSKKEAEEEAARRTLVTLI</sequence>
<feature type="binding site" evidence="15">
    <location>
        <position position="46"/>
    </location>
    <ligand>
        <name>Mg(2+)</name>
        <dbReference type="ChEBI" id="CHEBI:18420"/>
    </ligand>
</feature>
<evidence type="ECO:0000256" key="9">
    <source>
        <dbReference type="ARBA" id="ARBA00022722"/>
    </source>
</evidence>
<dbReference type="STRING" id="1802055.A3A74_07810"/>
<dbReference type="GO" id="GO:0003725">
    <property type="term" value="F:double-stranded RNA binding"/>
    <property type="evidence" value="ECO:0007669"/>
    <property type="project" value="TreeGrafter"/>
</dbReference>
<dbReference type="Pfam" id="PF14622">
    <property type="entry name" value="Ribonucleas_3_3"/>
    <property type="match status" value="1"/>
</dbReference>
<dbReference type="GO" id="GO:0019843">
    <property type="term" value="F:rRNA binding"/>
    <property type="evidence" value="ECO:0007669"/>
    <property type="project" value="UniProtKB-KW"/>
</dbReference>
<comment type="caution">
    <text evidence="18">The sequence shown here is derived from an EMBL/GenBank/DDBJ whole genome shotgun (WGS) entry which is preliminary data.</text>
</comment>
<dbReference type="GO" id="GO:0005737">
    <property type="term" value="C:cytoplasm"/>
    <property type="evidence" value="ECO:0007669"/>
    <property type="project" value="UniProtKB-SubCell"/>
</dbReference>
<evidence type="ECO:0000313" key="18">
    <source>
        <dbReference type="EMBL" id="OGK39662.1"/>
    </source>
</evidence>
<dbReference type="AlphaFoldDB" id="A0A1F7I8N3"/>
<dbReference type="GO" id="GO:0046872">
    <property type="term" value="F:metal ion binding"/>
    <property type="evidence" value="ECO:0007669"/>
    <property type="project" value="UniProtKB-KW"/>
</dbReference>
<dbReference type="InterPro" id="IPR036389">
    <property type="entry name" value="RNase_III_sf"/>
</dbReference>
<feature type="binding site" evidence="15">
    <location>
        <position position="119"/>
    </location>
    <ligand>
        <name>Mg(2+)</name>
        <dbReference type="ChEBI" id="CHEBI:18420"/>
    </ligand>
</feature>
<dbReference type="PANTHER" id="PTHR11207">
    <property type="entry name" value="RIBONUCLEASE III"/>
    <property type="match status" value="1"/>
</dbReference>
<comment type="similarity">
    <text evidence="3">Belongs to the ribonuclease III family.</text>
</comment>
<dbReference type="GO" id="GO:0006364">
    <property type="term" value="P:rRNA processing"/>
    <property type="evidence" value="ECO:0007669"/>
    <property type="project" value="UniProtKB-UniRule"/>
</dbReference>
<comment type="subunit">
    <text evidence="4 15">Homodimer.</text>
</comment>
<dbReference type="PROSITE" id="PS50142">
    <property type="entry name" value="RNASE_3_2"/>
    <property type="match status" value="1"/>
</dbReference>
<dbReference type="NCBIfam" id="TIGR02191">
    <property type="entry name" value="RNaseIII"/>
    <property type="match status" value="1"/>
</dbReference>
<proteinExistence type="inferred from homology"/>
<organism evidence="18 19">
    <name type="scientific">Candidatus Roizmanbacteria bacterium RIFCSPLOWO2_01_FULL_35_13</name>
    <dbReference type="NCBI Taxonomy" id="1802055"/>
    <lineage>
        <taxon>Bacteria</taxon>
        <taxon>Candidatus Roizmaniibacteriota</taxon>
    </lineage>
</organism>
<evidence type="ECO:0000256" key="4">
    <source>
        <dbReference type="ARBA" id="ARBA00011738"/>
    </source>
</evidence>
<keyword evidence="9 15" id="KW-0540">Nuclease</keyword>
<keyword evidence="15" id="KW-0699">rRNA-binding</keyword>
<dbReference type="SUPFAM" id="SSF69065">
    <property type="entry name" value="RNase III domain-like"/>
    <property type="match status" value="1"/>
</dbReference>
<evidence type="ECO:0000256" key="5">
    <source>
        <dbReference type="ARBA" id="ARBA00022490"/>
    </source>
</evidence>
<dbReference type="SMART" id="SM00358">
    <property type="entry name" value="DSRM"/>
    <property type="match status" value="1"/>
</dbReference>
<evidence type="ECO:0000256" key="6">
    <source>
        <dbReference type="ARBA" id="ARBA00022552"/>
    </source>
</evidence>
<evidence type="ECO:0000256" key="10">
    <source>
        <dbReference type="ARBA" id="ARBA00022723"/>
    </source>
</evidence>
<dbReference type="EMBL" id="MGAF01000046">
    <property type="protein sequence ID" value="OGK39662.1"/>
    <property type="molecule type" value="Genomic_DNA"/>
</dbReference>
<comment type="function">
    <text evidence="15">Digests double-stranded RNA. Involved in the processing of primary rRNA transcript to yield the immediate precursors to the large and small rRNAs (23S and 16S). Processes some mRNAs, and tRNAs when they are encoded in the rRNA operon. Processes pre-crRNA and tracrRNA of type II CRISPR loci if present in the organism.</text>
</comment>
<dbReference type="Gene3D" id="3.30.160.20">
    <property type="match status" value="1"/>
</dbReference>
<dbReference type="GO" id="GO:0010468">
    <property type="term" value="P:regulation of gene expression"/>
    <property type="evidence" value="ECO:0007669"/>
    <property type="project" value="TreeGrafter"/>
</dbReference>
<keyword evidence="5 15" id="KW-0963">Cytoplasm</keyword>
<dbReference type="PROSITE" id="PS00517">
    <property type="entry name" value="RNASE_3_1"/>
    <property type="match status" value="1"/>
</dbReference>
<evidence type="ECO:0000256" key="3">
    <source>
        <dbReference type="ARBA" id="ARBA00010183"/>
    </source>
</evidence>
<comment type="catalytic activity">
    <reaction evidence="1 15">
        <text>Endonucleolytic cleavage to 5'-phosphomonoester.</text>
        <dbReference type="EC" id="3.1.26.3"/>
    </reaction>
</comment>
<feature type="domain" description="RNase III" evidence="17">
    <location>
        <begin position="4"/>
        <end position="133"/>
    </location>
</feature>
<dbReference type="GO" id="GO:0006397">
    <property type="term" value="P:mRNA processing"/>
    <property type="evidence" value="ECO:0007669"/>
    <property type="project" value="UniProtKB-UniRule"/>
</dbReference>
<evidence type="ECO:0000256" key="12">
    <source>
        <dbReference type="ARBA" id="ARBA00022801"/>
    </source>
</evidence>
<evidence type="ECO:0000256" key="8">
    <source>
        <dbReference type="ARBA" id="ARBA00022694"/>
    </source>
</evidence>
<dbReference type="GO" id="GO:0008033">
    <property type="term" value="P:tRNA processing"/>
    <property type="evidence" value="ECO:0007669"/>
    <property type="project" value="UniProtKB-KW"/>
</dbReference>
<comment type="subcellular location">
    <subcellularLocation>
        <location evidence="2 15">Cytoplasm</location>
    </subcellularLocation>
</comment>
<dbReference type="PANTHER" id="PTHR11207:SF0">
    <property type="entry name" value="RIBONUCLEASE 3"/>
    <property type="match status" value="1"/>
</dbReference>
<keyword evidence="8 15" id="KW-0819">tRNA processing</keyword>
<keyword evidence="14 15" id="KW-0694">RNA-binding</keyword>
<keyword evidence="10 15" id="KW-0479">Metal-binding</keyword>
<evidence type="ECO:0000313" key="19">
    <source>
        <dbReference type="Proteomes" id="UP000179270"/>
    </source>
</evidence>
<dbReference type="GO" id="GO:0042802">
    <property type="term" value="F:identical protein binding"/>
    <property type="evidence" value="ECO:0007669"/>
    <property type="project" value="UniProtKB-ARBA"/>
</dbReference>
<dbReference type="InterPro" id="IPR011907">
    <property type="entry name" value="RNase_III"/>
</dbReference>
<accession>A0A1F7I8N3</accession>
<evidence type="ECO:0000256" key="2">
    <source>
        <dbReference type="ARBA" id="ARBA00004496"/>
    </source>
</evidence>
<evidence type="ECO:0000256" key="14">
    <source>
        <dbReference type="ARBA" id="ARBA00022884"/>
    </source>
</evidence>
<dbReference type="SMART" id="SM00535">
    <property type="entry name" value="RIBOc"/>
    <property type="match status" value="1"/>
</dbReference>
<dbReference type="InterPro" id="IPR000999">
    <property type="entry name" value="RNase_III_dom"/>
</dbReference>
<gene>
    <name evidence="15" type="primary">rnc</name>
    <name evidence="18" type="ORF">A3A74_07810</name>
</gene>
<feature type="active site" evidence="15">
    <location>
        <position position="50"/>
    </location>
</feature>
<dbReference type="CDD" id="cd00593">
    <property type="entry name" value="RIBOc"/>
    <property type="match status" value="1"/>
</dbReference>
<dbReference type="PROSITE" id="PS50137">
    <property type="entry name" value="DS_RBD"/>
    <property type="match status" value="1"/>
</dbReference>
<dbReference type="FunFam" id="3.30.160.20:FF:000003">
    <property type="entry name" value="Ribonuclease 3"/>
    <property type="match status" value="1"/>
</dbReference>
<comment type="cofactor">
    <cofactor evidence="15">
        <name>Mg(2+)</name>
        <dbReference type="ChEBI" id="CHEBI:18420"/>
    </cofactor>
</comment>
<evidence type="ECO:0000256" key="11">
    <source>
        <dbReference type="ARBA" id="ARBA00022759"/>
    </source>
</evidence>
<dbReference type="CDD" id="cd10845">
    <property type="entry name" value="DSRM_RNAse_III_family"/>
    <property type="match status" value="1"/>
</dbReference>
<feature type="domain" description="DRBM" evidence="16">
    <location>
        <begin position="161"/>
        <end position="229"/>
    </location>
</feature>
<dbReference type="HAMAP" id="MF_00104">
    <property type="entry name" value="RNase_III"/>
    <property type="match status" value="1"/>
</dbReference>
<feature type="active site" evidence="15">
    <location>
        <position position="122"/>
    </location>
</feature>
<evidence type="ECO:0000259" key="16">
    <source>
        <dbReference type="PROSITE" id="PS50137"/>
    </source>
</evidence>
<feature type="binding site" evidence="15">
    <location>
        <position position="122"/>
    </location>
    <ligand>
        <name>Mg(2+)</name>
        <dbReference type="ChEBI" id="CHEBI:18420"/>
    </ligand>
</feature>
<reference evidence="18 19" key="1">
    <citation type="journal article" date="2016" name="Nat. Commun.">
        <title>Thousands of microbial genomes shed light on interconnected biogeochemical processes in an aquifer system.</title>
        <authorList>
            <person name="Anantharaman K."/>
            <person name="Brown C.T."/>
            <person name="Hug L.A."/>
            <person name="Sharon I."/>
            <person name="Castelle C.J."/>
            <person name="Probst A.J."/>
            <person name="Thomas B.C."/>
            <person name="Singh A."/>
            <person name="Wilkins M.J."/>
            <person name="Karaoz U."/>
            <person name="Brodie E.L."/>
            <person name="Williams K.H."/>
            <person name="Hubbard S.S."/>
            <person name="Banfield J.F."/>
        </authorList>
    </citation>
    <scope>NUCLEOTIDE SEQUENCE [LARGE SCALE GENOMIC DNA]</scope>
</reference>
<name>A0A1F7I8N3_9BACT</name>
<dbReference type="InterPro" id="IPR014720">
    <property type="entry name" value="dsRBD_dom"/>
</dbReference>